<keyword evidence="2" id="KW-1185">Reference proteome</keyword>
<dbReference type="Proteomes" id="UP001235939">
    <property type="component" value="Chromosome 18"/>
</dbReference>
<dbReference type="PANTHER" id="PTHR21301:SF10">
    <property type="entry name" value="REVERSE TRANSCRIPTASE DOMAIN-CONTAINING PROTEIN"/>
    <property type="match status" value="1"/>
</dbReference>
<accession>A0ABY6LGL2</accession>
<protein>
    <recommendedName>
        <fullName evidence="3">Reverse transcriptase domain-containing protein</fullName>
    </recommendedName>
</protein>
<organism evidence="1 2">
    <name type="scientific">Cordylochernes scorpioides</name>
    <dbReference type="NCBI Taxonomy" id="51811"/>
    <lineage>
        <taxon>Eukaryota</taxon>
        <taxon>Metazoa</taxon>
        <taxon>Ecdysozoa</taxon>
        <taxon>Arthropoda</taxon>
        <taxon>Chelicerata</taxon>
        <taxon>Arachnida</taxon>
        <taxon>Pseudoscorpiones</taxon>
        <taxon>Cheliferoidea</taxon>
        <taxon>Chernetidae</taxon>
        <taxon>Cordylochernes</taxon>
    </lineage>
</organism>
<name>A0ABY6LGL2_9ARAC</name>
<reference evidence="1 2" key="1">
    <citation type="submission" date="2022-01" db="EMBL/GenBank/DDBJ databases">
        <title>A chromosomal length assembly of Cordylochernes scorpioides.</title>
        <authorList>
            <person name="Zeh D."/>
            <person name="Zeh J."/>
        </authorList>
    </citation>
    <scope>NUCLEOTIDE SEQUENCE [LARGE SCALE GENOMIC DNA]</scope>
    <source>
        <strain evidence="1">IN4F17</strain>
        <tissue evidence="1">Whole Body</tissue>
    </source>
</reference>
<dbReference type="PANTHER" id="PTHR21301">
    <property type="entry name" value="REVERSE TRANSCRIPTASE"/>
    <property type="match status" value="1"/>
</dbReference>
<gene>
    <name evidence="1" type="ORF">LAZ67_18002372</name>
</gene>
<evidence type="ECO:0008006" key="3">
    <source>
        <dbReference type="Google" id="ProtNLM"/>
    </source>
</evidence>
<dbReference type="EMBL" id="CP092880">
    <property type="protein sequence ID" value="UYV80313.1"/>
    <property type="molecule type" value="Genomic_DNA"/>
</dbReference>
<evidence type="ECO:0000313" key="1">
    <source>
        <dbReference type="EMBL" id="UYV80313.1"/>
    </source>
</evidence>
<sequence>MTDRTKSATMFNVPPWEISDVSYIVLVWTRDKHRFEDRVRVANVWREKEERSCAARCRLFKCEQKGVDKHLAEYGGVLSMMVEGVLLWHGDRSWADLVLGEVCGSFSSVVGDHFFRITVQRLARKGNIPAKCCHCCQSFTRSTLIDYFKTFDGKTSLLKTNSQLNRSDFAMLSRLITGHLRPMIFTSGFKTFPNCTKCQDSPASPEHITSDITEQTSTPAVVIEVIKRLSGSGLDSRPRSREKKKTLKHPQVLTLIRGNRGFLYAPGVRFWVWWPFYRSNANGGESLVAAIYIYLIYLHLYKFFIKNYTDCQNSTKQYLSPAAPLAKFLNMFLTPILRDSNSHTTINSIPTFIQEIWHTPYRDNHTMVSFDVVNLYPSLPHSLIIESTKNFLSQHSIDNSTSDKITKLISLSLKINIFTFNSKYYKQTNGSPIG</sequence>
<evidence type="ECO:0000313" key="2">
    <source>
        <dbReference type="Proteomes" id="UP001235939"/>
    </source>
</evidence>
<proteinExistence type="predicted"/>